<organism evidence="8 9">
    <name type="scientific">Rhodoplanes tepidamans</name>
    <name type="common">Rhodoplanes cryptolactis</name>
    <dbReference type="NCBI Taxonomy" id="200616"/>
    <lineage>
        <taxon>Bacteria</taxon>
        <taxon>Pseudomonadati</taxon>
        <taxon>Pseudomonadota</taxon>
        <taxon>Alphaproteobacteria</taxon>
        <taxon>Hyphomicrobiales</taxon>
        <taxon>Nitrobacteraceae</taxon>
        <taxon>Rhodoplanes</taxon>
    </lineage>
</organism>
<reference evidence="8" key="1">
    <citation type="journal article" date="2023" name="Microbiol Resour">
        <title>Genome Sequences of Rhodoplanes serenus and Two Thermotolerant Strains, Rhodoplanes tepidamans and 'Rhodoplanes cryptolactis,' Further Refine the Genus.</title>
        <authorList>
            <person name="Rayyan A.A."/>
            <person name="Kyndt J.A."/>
        </authorList>
    </citation>
    <scope>NUCLEOTIDE SEQUENCE</scope>
    <source>
        <strain evidence="8">DSM 9987</strain>
    </source>
</reference>
<sequence>MVGLRAIVLGSAAGGGVPQWNCRCGICQAARSSNGAVRPRTQTCVAVSADGERVVLLNAPPDLRQQLLAAPALTPRASAGLRDSPIAAVVLTGAEIDQAAGLLHLREGQPFALLADGYVQTVLTTNPMFDVLAADAVDRRTLVPDVPVDIAGLSIELFPVPGKVPLWLERAVGEAPADGAVTGVSVRAGGRHLVFVPEIAEIGPAIRARLASADVVLMDGTLFTDDEMITSGTGSKSSRRMGHVPITGDGGSLDALTFLHGRRIYIHLNNTNPVLFEDSPERRRVVAAGWEIAADGMEIVL</sequence>
<dbReference type="SUPFAM" id="SSF56281">
    <property type="entry name" value="Metallo-hydrolase/oxidoreductase"/>
    <property type="match status" value="1"/>
</dbReference>
<dbReference type="HAMAP" id="MF_00653">
    <property type="entry name" value="PQQ_syn_PqqB"/>
    <property type="match status" value="1"/>
</dbReference>
<dbReference type="InterPro" id="IPR011842">
    <property type="entry name" value="PQQ_synth_PqqB"/>
</dbReference>
<accession>A0ABT5JH56</accession>
<keyword evidence="9" id="KW-1185">Reference proteome</keyword>
<evidence type="ECO:0000256" key="4">
    <source>
        <dbReference type="ARBA" id="ARBA00022448"/>
    </source>
</evidence>
<comment type="caution">
    <text evidence="8">The sequence shown here is derived from an EMBL/GenBank/DDBJ whole genome shotgun (WGS) entry which is preliminary data.</text>
</comment>
<comment type="function">
    <text evidence="6">May be involved in the transport of PQQ or its precursor to the periplasm.</text>
</comment>
<dbReference type="InterPro" id="IPR001279">
    <property type="entry name" value="Metallo-B-lactamas"/>
</dbReference>
<evidence type="ECO:0000259" key="7">
    <source>
        <dbReference type="Pfam" id="PF12706"/>
    </source>
</evidence>
<name>A0ABT5JH56_RHOTP</name>
<dbReference type="RefSeq" id="WP_272779742.1">
    <property type="nucleotide sequence ID" value="NZ_JAQQLI010000055.1"/>
</dbReference>
<dbReference type="NCBIfam" id="TIGR02108">
    <property type="entry name" value="PQQ_syn_pqqB"/>
    <property type="match status" value="1"/>
</dbReference>
<proteinExistence type="inferred from homology"/>
<dbReference type="Pfam" id="PF12706">
    <property type="entry name" value="Lactamase_B_2"/>
    <property type="match status" value="1"/>
</dbReference>
<feature type="domain" description="Metallo-beta-lactamase" evidence="7">
    <location>
        <begin position="53"/>
        <end position="265"/>
    </location>
</feature>
<dbReference type="EMBL" id="JAQQLI010000055">
    <property type="protein sequence ID" value="MDC7788909.1"/>
    <property type="molecule type" value="Genomic_DNA"/>
</dbReference>
<protein>
    <recommendedName>
        <fullName evidence="3 6">Coenzyme PQQ synthesis protein B</fullName>
    </recommendedName>
    <alternativeName>
        <fullName evidence="6">Pyrroloquinoline quinone biosynthesis protein B</fullName>
    </alternativeName>
</protein>
<keyword evidence="4 6" id="KW-0813">Transport</keyword>
<comment type="pathway">
    <text evidence="1 6">Cofactor biosynthesis; pyrroloquinoline quinone biosynthesis.</text>
</comment>
<dbReference type="Proteomes" id="UP001165652">
    <property type="component" value="Unassembled WGS sequence"/>
</dbReference>
<evidence type="ECO:0000256" key="2">
    <source>
        <dbReference type="ARBA" id="ARBA00008481"/>
    </source>
</evidence>
<evidence type="ECO:0000313" key="8">
    <source>
        <dbReference type="EMBL" id="MDC7788909.1"/>
    </source>
</evidence>
<evidence type="ECO:0000256" key="1">
    <source>
        <dbReference type="ARBA" id="ARBA00004886"/>
    </source>
</evidence>
<dbReference type="Gene3D" id="3.60.15.10">
    <property type="entry name" value="Ribonuclease Z/Hydroxyacylglutathione hydrolase-like"/>
    <property type="match status" value="1"/>
</dbReference>
<comment type="similarity">
    <text evidence="2 6">Belongs to the PqqB family.</text>
</comment>
<reference evidence="8" key="2">
    <citation type="submission" date="2023-02" db="EMBL/GenBank/DDBJ databases">
        <authorList>
            <person name="Rayyan A."/>
            <person name="Meyer T."/>
            <person name="Kyndt J.A."/>
        </authorList>
    </citation>
    <scope>NUCLEOTIDE SEQUENCE</scope>
    <source>
        <strain evidence="8">DSM 9987</strain>
    </source>
</reference>
<evidence type="ECO:0000313" key="9">
    <source>
        <dbReference type="Proteomes" id="UP001165652"/>
    </source>
</evidence>
<gene>
    <name evidence="6 8" type="primary">pqqB</name>
    <name evidence="8" type="ORF">PQJ73_24770</name>
</gene>
<evidence type="ECO:0000256" key="3">
    <source>
        <dbReference type="ARBA" id="ARBA00015084"/>
    </source>
</evidence>
<keyword evidence="5 6" id="KW-0884">PQQ biosynthesis</keyword>
<dbReference type="InterPro" id="IPR036866">
    <property type="entry name" value="RibonucZ/Hydroxyglut_hydro"/>
</dbReference>
<evidence type="ECO:0000256" key="5">
    <source>
        <dbReference type="ARBA" id="ARBA00022905"/>
    </source>
</evidence>
<evidence type="ECO:0000256" key="6">
    <source>
        <dbReference type="HAMAP-Rule" id="MF_00653"/>
    </source>
</evidence>